<name>A0A381WTQ7_9ZZZZ</name>
<dbReference type="GO" id="GO:0006508">
    <property type="term" value="P:proteolysis"/>
    <property type="evidence" value="ECO:0007669"/>
    <property type="project" value="InterPro"/>
</dbReference>
<accession>A0A381WTQ7</accession>
<organism evidence="2">
    <name type="scientific">marine metagenome</name>
    <dbReference type="NCBI Taxonomy" id="408172"/>
    <lineage>
        <taxon>unclassified sequences</taxon>
        <taxon>metagenomes</taxon>
        <taxon>ecological metagenomes</taxon>
    </lineage>
</organism>
<dbReference type="SUPFAM" id="SSF53187">
    <property type="entry name" value="Zn-dependent exopeptidases"/>
    <property type="match status" value="1"/>
</dbReference>
<feature type="domain" description="Peptidase M28" evidence="1">
    <location>
        <begin position="49"/>
        <end position="250"/>
    </location>
</feature>
<dbReference type="PANTHER" id="PTHR12147">
    <property type="entry name" value="METALLOPEPTIDASE M28 FAMILY MEMBER"/>
    <property type="match status" value="1"/>
</dbReference>
<dbReference type="GO" id="GO:0008235">
    <property type="term" value="F:metalloexopeptidase activity"/>
    <property type="evidence" value="ECO:0007669"/>
    <property type="project" value="InterPro"/>
</dbReference>
<evidence type="ECO:0000313" key="2">
    <source>
        <dbReference type="EMBL" id="SVA55874.1"/>
    </source>
</evidence>
<dbReference type="PANTHER" id="PTHR12147:SF26">
    <property type="entry name" value="PEPTIDASE M28 DOMAIN-CONTAINING PROTEIN"/>
    <property type="match status" value="1"/>
</dbReference>
<gene>
    <name evidence="2" type="ORF">METZ01_LOCUS108728</name>
</gene>
<protein>
    <recommendedName>
        <fullName evidence="1">Peptidase M28 domain-containing protein</fullName>
    </recommendedName>
</protein>
<dbReference type="CDD" id="cd03877">
    <property type="entry name" value="M28_like"/>
    <property type="match status" value="1"/>
</dbReference>
<reference evidence="2" key="1">
    <citation type="submission" date="2018-05" db="EMBL/GenBank/DDBJ databases">
        <authorList>
            <person name="Lanie J.A."/>
            <person name="Ng W.-L."/>
            <person name="Kazmierczak K.M."/>
            <person name="Andrzejewski T.M."/>
            <person name="Davidsen T.M."/>
            <person name="Wayne K.J."/>
            <person name="Tettelin H."/>
            <person name="Glass J.I."/>
            <person name="Rusch D."/>
            <person name="Podicherti R."/>
            <person name="Tsui H.-C.T."/>
            <person name="Winkler M.E."/>
        </authorList>
    </citation>
    <scope>NUCLEOTIDE SEQUENCE</scope>
</reference>
<dbReference type="AlphaFoldDB" id="A0A381WTQ7"/>
<dbReference type="InterPro" id="IPR045175">
    <property type="entry name" value="M28_fam"/>
</dbReference>
<sequence>MEGRRAGTNGIEKAAKYIESEFERIGLTKYDTLNSYRQNFNFYDMLFYNVIGVLKGKSLPNEYVIISAHYDHLGINQKMEGDNIYNGANDNASGTTAMLALAEYFKKLDNNERSIVFVAFTAEEMGLVGSRYFGKHINPNDIVAGINIEMIGKESPYGKNTAWITGFDRSDFGEIIQKNLSNTNYEVFPDPYIKEKLFFRSDNAALAKLGIPAHTFSTTPMEKDSHYHKVSDEYKTLDIFTIKEATKLISKGILSIIQGEDTPTRIQMN</sequence>
<proteinExistence type="predicted"/>
<dbReference type="Gene3D" id="3.40.630.10">
    <property type="entry name" value="Zn peptidases"/>
    <property type="match status" value="1"/>
</dbReference>
<evidence type="ECO:0000259" key="1">
    <source>
        <dbReference type="Pfam" id="PF04389"/>
    </source>
</evidence>
<dbReference type="Pfam" id="PF04389">
    <property type="entry name" value="Peptidase_M28"/>
    <property type="match status" value="1"/>
</dbReference>
<dbReference type="InterPro" id="IPR007484">
    <property type="entry name" value="Peptidase_M28"/>
</dbReference>
<dbReference type="EMBL" id="UINC01012850">
    <property type="protein sequence ID" value="SVA55874.1"/>
    <property type="molecule type" value="Genomic_DNA"/>
</dbReference>